<feature type="domain" description="Strictosidine synthase conserved region" evidence="5">
    <location>
        <begin position="125"/>
        <end position="212"/>
    </location>
</feature>
<keyword evidence="3" id="KW-0926">Vacuole</keyword>
<accession>A0A2N9F4H4</accession>
<keyword evidence="4" id="KW-0325">Glycoprotein</keyword>
<dbReference type="PANTHER" id="PTHR10426:SF136">
    <property type="entry name" value="PROTEIN STRICTOSIDINE SYNTHASE-LIKE 9-LIKE"/>
    <property type="match status" value="1"/>
</dbReference>
<dbReference type="InterPro" id="IPR018119">
    <property type="entry name" value="Strictosidine_synth_cons-reg"/>
</dbReference>
<comment type="similarity">
    <text evidence="2">Belongs to the strictosidine synthase family.</text>
</comment>
<dbReference type="InterPro" id="IPR011042">
    <property type="entry name" value="6-blade_b-propeller_TolB-like"/>
</dbReference>
<evidence type="ECO:0000259" key="5">
    <source>
        <dbReference type="Pfam" id="PF03088"/>
    </source>
</evidence>
<proteinExistence type="inferred from homology"/>
<dbReference type="PANTHER" id="PTHR10426">
    <property type="entry name" value="STRICTOSIDINE SYNTHASE-RELATED"/>
    <property type="match status" value="1"/>
</dbReference>
<dbReference type="Gene3D" id="2.120.10.30">
    <property type="entry name" value="TolB, C-terminal domain"/>
    <property type="match status" value="1"/>
</dbReference>
<evidence type="ECO:0000313" key="6">
    <source>
        <dbReference type="EMBL" id="SPC81749.1"/>
    </source>
</evidence>
<dbReference type="Pfam" id="PF20067">
    <property type="entry name" value="SSL_N"/>
    <property type="match status" value="1"/>
</dbReference>
<evidence type="ECO:0000256" key="3">
    <source>
        <dbReference type="ARBA" id="ARBA00022554"/>
    </source>
</evidence>
<protein>
    <recommendedName>
        <fullName evidence="5">Strictosidine synthase conserved region domain-containing protein</fullName>
    </recommendedName>
</protein>
<dbReference type="Pfam" id="PF03088">
    <property type="entry name" value="Str_synth"/>
    <property type="match status" value="1"/>
</dbReference>
<dbReference type="GO" id="GO:0016787">
    <property type="term" value="F:hydrolase activity"/>
    <property type="evidence" value="ECO:0007669"/>
    <property type="project" value="TreeGrafter"/>
</dbReference>
<evidence type="ECO:0000256" key="4">
    <source>
        <dbReference type="ARBA" id="ARBA00023180"/>
    </source>
</evidence>
<organism evidence="6">
    <name type="scientific">Fagus sylvatica</name>
    <name type="common">Beechnut</name>
    <dbReference type="NCBI Taxonomy" id="28930"/>
    <lineage>
        <taxon>Eukaryota</taxon>
        <taxon>Viridiplantae</taxon>
        <taxon>Streptophyta</taxon>
        <taxon>Embryophyta</taxon>
        <taxon>Tracheophyta</taxon>
        <taxon>Spermatophyta</taxon>
        <taxon>Magnoliopsida</taxon>
        <taxon>eudicotyledons</taxon>
        <taxon>Gunneridae</taxon>
        <taxon>Pentapetalae</taxon>
        <taxon>rosids</taxon>
        <taxon>fabids</taxon>
        <taxon>Fagales</taxon>
        <taxon>Fagaceae</taxon>
        <taxon>Fagus</taxon>
    </lineage>
</organism>
<dbReference type="AlphaFoldDB" id="A0A2N9F4H4"/>
<evidence type="ECO:0000256" key="2">
    <source>
        <dbReference type="ARBA" id="ARBA00009191"/>
    </source>
</evidence>
<comment type="subcellular location">
    <subcellularLocation>
        <location evidence="1">Vacuole</location>
    </subcellularLocation>
</comment>
<reference evidence="6" key="1">
    <citation type="submission" date="2018-02" db="EMBL/GenBank/DDBJ databases">
        <authorList>
            <person name="Cohen D.B."/>
            <person name="Kent A.D."/>
        </authorList>
    </citation>
    <scope>NUCLEOTIDE SEQUENCE</scope>
</reference>
<dbReference type="GO" id="GO:0005773">
    <property type="term" value="C:vacuole"/>
    <property type="evidence" value="ECO:0007669"/>
    <property type="project" value="UniProtKB-SubCell"/>
</dbReference>
<dbReference type="EMBL" id="OIVN01000535">
    <property type="protein sequence ID" value="SPC81749.1"/>
    <property type="molecule type" value="Genomic_DNA"/>
</dbReference>
<gene>
    <name evidence="6" type="ORF">FSB_LOCUS9631</name>
</gene>
<sequence>MALSLVFTKIPLPAGVTGPESFAFDSLGGGPYTGVSDGRILKYQGRAGFTDFAYTAPTRSKALCDGQTTGLEPTCGRPLGLDFNTSTNQLYVADAYFGLSVAGPNGKLTTQLASGVNGVPFIFLDGLGLDPTTGNVYFTQFSARFQLRNILQSISSGDATGALFKYNIQTKQVTVLLSGLSGAAGTAVSSDGSFALVTEFTGKRIRRFWLKGARSNTSETFITLQGMPDNIRRAANGDFWVAVNVLKPGTLGTVPTRIRINPLGKVVASVALDKEYNTTLISEVQEFHGTIYVGSLLTNFVGLYRII</sequence>
<dbReference type="SUPFAM" id="SSF63829">
    <property type="entry name" value="Calcium-dependent phosphotriesterase"/>
    <property type="match status" value="1"/>
</dbReference>
<evidence type="ECO:0000256" key="1">
    <source>
        <dbReference type="ARBA" id="ARBA00004116"/>
    </source>
</evidence>
<dbReference type="GO" id="GO:0012505">
    <property type="term" value="C:endomembrane system"/>
    <property type="evidence" value="ECO:0007669"/>
    <property type="project" value="TreeGrafter"/>
</dbReference>
<name>A0A2N9F4H4_FAGSY</name>